<name>A0A5C8KBN5_9BACT</name>
<dbReference type="Pfam" id="PF03993">
    <property type="entry name" value="DUF349"/>
    <property type="match status" value="3"/>
</dbReference>
<dbReference type="AlphaFoldDB" id="A0A5C8KBN5"/>
<evidence type="ECO:0000313" key="2">
    <source>
        <dbReference type="Proteomes" id="UP000321926"/>
    </source>
</evidence>
<accession>A0A5C8KBN5</accession>
<sequence>MENNELLETARNYGFIQDQQVWLKPFMKYPARQVGDVKESEDDSLIYFAKRFEMFQEKVSSLLQRIDTSENKGSFLMKVLHMKEQIGDYDALGDFETLYQQLSAAETEINKTIKLNREKNLAIKVGLIQEAEALQESIEWKETSDKMKDLRATWIKTGPVDKEVTEEIEERFRTVLEAFFERKKNFFLDKKQMQNRAYEKYRSLINRSVALQNSEEWEATTIKLKQLQNEWKEVVSGTLSRKAVTNLWTEFRKAHNHFFERLKVKINNEKNQSKDKFYDTNLEKKQALVSEAEQLIHTHSLGEAVKRAKELQAEWKKAGPVHPSVSDAIWERFIKACDKVFEMSSLEHYIRKRQQASNEKLNGTDGINARITALKEFIKSDNQELGLLETNLDKLSDTPGNESFRSMLQGKIRNFNRKIHTKTELIEMFKKQLTTTDN</sequence>
<reference evidence="1 2" key="1">
    <citation type="submission" date="2019-08" db="EMBL/GenBank/DDBJ databases">
        <authorList>
            <person name="Shi S."/>
        </authorList>
    </citation>
    <scope>NUCLEOTIDE SEQUENCE [LARGE SCALE GENOMIC DNA]</scope>
    <source>
        <strain evidence="1 2">GY10130</strain>
    </source>
</reference>
<gene>
    <name evidence="1" type="ORF">FVR03_00070</name>
</gene>
<dbReference type="Proteomes" id="UP000321926">
    <property type="component" value="Unassembled WGS sequence"/>
</dbReference>
<proteinExistence type="predicted"/>
<evidence type="ECO:0000313" key="1">
    <source>
        <dbReference type="EMBL" id="TXK52806.1"/>
    </source>
</evidence>
<dbReference type="InterPro" id="IPR007139">
    <property type="entry name" value="DUF349"/>
</dbReference>
<organism evidence="1 2">
    <name type="scientific">Pontibacter qinzhouensis</name>
    <dbReference type="NCBI Taxonomy" id="2603253"/>
    <lineage>
        <taxon>Bacteria</taxon>
        <taxon>Pseudomonadati</taxon>
        <taxon>Bacteroidota</taxon>
        <taxon>Cytophagia</taxon>
        <taxon>Cytophagales</taxon>
        <taxon>Hymenobacteraceae</taxon>
        <taxon>Pontibacter</taxon>
    </lineage>
</organism>
<keyword evidence="2" id="KW-1185">Reference proteome</keyword>
<dbReference type="OrthoDB" id="977295at2"/>
<dbReference type="RefSeq" id="WP_147919711.1">
    <property type="nucleotide sequence ID" value="NZ_VRTY01000001.1"/>
</dbReference>
<dbReference type="EMBL" id="VRTY01000001">
    <property type="protein sequence ID" value="TXK52806.1"/>
    <property type="molecule type" value="Genomic_DNA"/>
</dbReference>
<comment type="caution">
    <text evidence="1">The sequence shown here is derived from an EMBL/GenBank/DDBJ whole genome shotgun (WGS) entry which is preliminary data.</text>
</comment>
<protein>
    <submittedName>
        <fullName evidence="1">DUF349 domain-containing protein</fullName>
    </submittedName>
</protein>